<keyword evidence="3" id="KW-1185">Reference proteome</keyword>
<reference evidence="2 3" key="1">
    <citation type="submission" date="2019-03" db="EMBL/GenBank/DDBJ databases">
        <title>Draft genome sequences of novel Actinobacteria.</title>
        <authorList>
            <person name="Sahin N."/>
            <person name="Ay H."/>
            <person name="Saygin H."/>
        </authorList>
    </citation>
    <scope>NUCLEOTIDE SEQUENCE [LARGE SCALE GENOMIC DNA]</scope>
    <source>
        <strain evidence="2 3">KC310</strain>
    </source>
</reference>
<keyword evidence="2" id="KW-0378">Hydrolase</keyword>
<dbReference type="InterPro" id="IPR001279">
    <property type="entry name" value="Metallo-B-lactamas"/>
</dbReference>
<dbReference type="SMART" id="SM00849">
    <property type="entry name" value="Lactamase_B"/>
    <property type="match status" value="1"/>
</dbReference>
<dbReference type="PANTHER" id="PTHR43546">
    <property type="entry name" value="UPF0173 METAL-DEPENDENT HYDROLASE MJ1163-RELATED"/>
    <property type="match status" value="1"/>
</dbReference>
<gene>
    <name evidence="2" type="ORF">E1292_34955</name>
</gene>
<evidence type="ECO:0000259" key="1">
    <source>
        <dbReference type="SMART" id="SM00849"/>
    </source>
</evidence>
<proteinExistence type="predicted"/>
<comment type="caution">
    <text evidence="2">The sequence shown here is derived from an EMBL/GenBank/DDBJ whole genome shotgun (WGS) entry which is preliminary data.</text>
</comment>
<dbReference type="RefSeq" id="WP_132601250.1">
    <property type="nucleotide sequence ID" value="NZ_SMKO01000136.1"/>
</dbReference>
<evidence type="ECO:0000313" key="2">
    <source>
        <dbReference type="EMBL" id="TDC98574.1"/>
    </source>
</evidence>
<dbReference type="EMBL" id="SMKO01000136">
    <property type="protein sequence ID" value="TDC98574.1"/>
    <property type="molecule type" value="Genomic_DNA"/>
</dbReference>
<dbReference type="GO" id="GO:0016787">
    <property type="term" value="F:hydrolase activity"/>
    <property type="evidence" value="ECO:0007669"/>
    <property type="project" value="UniProtKB-KW"/>
</dbReference>
<dbReference type="InterPro" id="IPR036866">
    <property type="entry name" value="RibonucZ/Hydroxyglut_hydro"/>
</dbReference>
<dbReference type="Pfam" id="PF13483">
    <property type="entry name" value="Lactamase_B_3"/>
    <property type="match status" value="1"/>
</dbReference>
<feature type="domain" description="Metallo-beta-lactamase" evidence="1">
    <location>
        <begin position="7"/>
        <end position="165"/>
    </location>
</feature>
<name>A0A4R4V9M7_9ACTN</name>
<dbReference type="Gene3D" id="3.60.15.10">
    <property type="entry name" value="Ribonuclease Z/Hydroxyacylglutathione hydrolase-like"/>
    <property type="match status" value="1"/>
</dbReference>
<protein>
    <submittedName>
        <fullName evidence="2">MBL fold metallo-hydrolase</fullName>
    </submittedName>
</protein>
<dbReference type="Proteomes" id="UP000295258">
    <property type="component" value="Unassembled WGS sequence"/>
</dbReference>
<sequence>MKVTRFTHACVRVEHEGRRLVIDPGTWSEPSALDGADAVLVTHEHGDHADVLRLLGAGVRVYAPAGADLGRLPYTPVSAGDELSVAGFHVRACGGRHAQIYGGLPDCANLGYLIEHALYHPGDSLYVPQEPVETLLVPLQASWLKTAEVIDFVRAVRPRRAYGIHDAQVNERGLASVNGWLAQETGHGYRWLPPGGTP</sequence>
<dbReference type="AlphaFoldDB" id="A0A4R4V9M7"/>
<dbReference type="InterPro" id="IPR050114">
    <property type="entry name" value="UPF0173_UPF0282_UlaG_hydrolase"/>
</dbReference>
<dbReference type="SUPFAM" id="SSF56281">
    <property type="entry name" value="Metallo-hydrolase/oxidoreductase"/>
    <property type="match status" value="1"/>
</dbReference>
<dbReference type="PANTHER" id="PTHR43546:SF3">
    <property type="entry name" value="UPF0173 METAL-DEPENDENT HYDROLASE MJ1163"/>
    <property type="match status" value="1"/>
</dbReference>
<organism evidence="2 3">
    <name type="scientific">Nonomuraea deserti</name>
    <dbReference type="NCBI Taxonomy" id="1848322"/>
    <lineage>
        <taxon>Bacteria</taxon>
        <taxon>Bacillati</taxon>
        <taxon>Actinomycetota</taxon>
        <taxon>Actinomycetes</taxon>
        <taxon>Streptosporangiales</taxon>
        <taxon>Streptosporangiaceae</taxon>
        <taxon>Nonomuraea</taxon>
    </lineage>
</organism>
<evidence type="ECO:0000313" key="3">
    <source>
        <dbReference type="Proteomes" id="UP000295258"/>
    </source>
</evidence>
<accession>A0A4R4V9M7</accession>